<keyword evidence="5 17" id="KW-0121">Carboxypeptidase</keyword>
<keyword evidence="7" id="KW-0732">Signal</keyword>
<feature type="domain" description="Peptidase S11 D-Ala-D-Ala carboxypeptidase A C-terminal" evidence="16">
    <location>
        <begin position="282"/>
        <end position="372"/>
    </location>
</feature>
<gene>
    <name evidence="17" type="ORF">SAMN05660462_00199</name>
</gene>
<evidence type="ECO:0000256" key="8">
    <source>
        <dbReference type="ARBA" id="ARBA00022801"/>
    </source>
</evidence>
<dbReference type="STRING" id="415015.SAMN05660462_00199"/>
<evidence type="ECO:0000313" key="18">
    <source>
        <dbReference type="Proteomes" id="UP000198625"/>
    </source>
</evidence>
<evidence type="ECO:0000256" key="3">
    <source>
        <dbReference type="ARBA" id="ARBA00007164"/>
    </source>
</evidence>
<dbReference type="InterPro" id="IPR012338">
    <property type="entry name" value="Beta-lactam/transpept-like"/>
</dbReference>
<evidence type="ECO:0000256" key="6">
    <source>
        <dbReference type="ARBA" id="ARBA00022670"/>
    </source>
</evidence>
<evidence type="ECO:0000256" key="5">
    <source>
        <dbReference type="ARBA" id="ARBA00022645"/>
    </source>
</evidence>
<comment type="function">
    <text evidence="1">Removes C-terminal D-alanyl residues from sugar-peptide cell wall precursors.</text>
</comment>
<keyword evidence="10" id="KW-0573">Peptidoglycan synthesis</keyword>
<feature type="active site" description="Proton acceptor" evidence="13">
    <location>
        <position position="67"/>
    </location>
</feature>
<evidence type="ECO:0000256" key="12">
    <source>
        <dbReference type="ARBA" id="ARBA00034000"/>
    </source>
</evidence>
<dbReference type="PANTHER" id="PTHR21581">
    <property type="entry name" value="D-ALANYL-D-ALANINE CARBOXYPEPTIDASE"/>
    <property type="match status" value="1"/>
</dbReference>
<dbReference type="Pfam" id="PF07943">
    <property type="entry name" value="PBP5_C"/>
    <property type="match status" value="1"/>
</dbReference>
<comment type="similarity">
    <text evidence="3 15">Belongs to the peptidase S11 family.</text>
</comment>
<dbReference type="GO" id="GO:0009002">
    <property type="term" value="F:serine-type D-Ala-D-Ala carboxypeptidase activity"/>
    <property type="evidence" value="ECO:0007669"/>
    <property type="project" value="UniProtKB-EC"/>
</dbReference>
<evidence type="ECO:0000256" key="9">
    <source>
        <dbReference type="ARBA" id="ARBA00022960"/>
    </source>
</evidence>
<keyword evidence="11" id="KW-0961">Cell wall biogenesis/degradation</keyword>
<sequence length="392" mass="43354">MYKLINNRILVSAIFLLVFVFGFSSNSFGEEPFKLEAKSALLMDASSGEIIYEKNIHEKTPPASITKIMLLLIAMEELDSGKISLEDEVYISANSSRMGGTQVYLEEGETQKVDDLLKAICIRSANDAAVALAEHISGSIEVFVQRMNERAKELGMNNTLFKNTTGLPDGEHVTTAYDVGIMSKELLKHPKIHDWLTVYMTDIYVGKKKDKVQTLVNTNKLIRDYQGITGIKTGHISDAGHCLSASARRGNLTLISVILGGPTSNSRFAESKQLLDYGFANYDSIAICKKNDIIKNISVLKGKNHTLNIVAENEYSVLLKKGMTKDIEKEIILPDSISAPIKKGEKIGEIILKNKGQEIGRVGLVSEKEIEKASLLDMFKKVTTSFLGYRKP</sequence>
<dbReference type="EMBL" id="FNQE01000001">
    <property type="protein sequence ID" value="SDY49252.1"/>
    <property type="molecule type" value="Genomic_DNA"/>
</dbReference>
<organism evidence="17 18">
    <name type="scientific">Proteiniborus ethanoligenes</name>
    <dbReference type="NCBI Taxonomy" id="415015"/>
    <lineage>
        <taxon>Bacteria</taxon>
        <taxon>Bacillati</taxon>
        <taxon>Bacillota</taxon>
        <taxon>Clostridia</taxon>
        <taxon>Eubacteriales</taxon>
        <taxon>Proteiniborus</taxon>
    </lineage>
</organism>
<evidence type="ECO:0000256" key="4">
    <source>
        <dbReference type="ARBA" id="ARBA00012448"/>
    </source>
</evidence>
<evidence type="ECO:0000256" key="1">
    <source>
        <dbReference type="ARBA" id="ARBA00003217"/>
    </source>
</evidence>
<dbReference type="UniPathway" id="UPA00219"/>
<dbReference type="GO" id="GO:0006508">
    <property type="term" value="P:proteolysis"/>
    <property type="evidence" value="ECO:0007669"/>
    <property type="project" value="UniProtKB-KW"/>
</dbReference>
<keyword evidence="9" id="KW-0133">Cell shape</keyword>
<dbReference type="OrthoDB" id="9791132at2"/>
<dbReference type="GO" id="GO:0071555">
    <property type="term" value="P:cell wall organization"/>
    <property type="evidence" value="ECO:0007669"/>
    <property type="project" value="UniProtKB-KW"/>
</dbReference>
<dbReference type="SUPFAM" id="SSF56601">
    <property type="entry name" value="beta-lactamase/transpeptidase-like"/>
    <property type="match status" value="1"/>
</dbReference>
<evidence type="ECO:0000256" key="14">
    <source>
        <dbReference type="PIRSR" id="PIRSR618044-2"/>
    </source>
</evidence>
<dbReference type="Gene3D" id="2.60.410.10">
    <property type="entry name" value="D-Ala-D-Ala carboxypeptidase, C-terminal domain"/>
    <property type="match status" value="1"/>
</dbReference>
<dbReference type="SUPFAM" id="SSF69189">
    <property type="entry name" value="Penicillin-binding protein associated domain"/>
    <property type="match status" value="1"/>
</dbReference>
<feature type="binding site" evidence="14">
    <location>
        <position position="232"/>
    </location>
    <ligand>
        <name>substrate</name>
    </ligand>
</feature>
<evidence type="ECO:0000259" key="16">
    <source>
        <dbReference type="SMART" id="SM00936"/>
    </source>
</evidence>
<dbReference type="Pfam" id="PF00768">
    <property type="entry name" value="Peptidase_S11"/>
    <property type="match status" value="1"/>
</dbReference>
<evidence type="ECO:0000256" key="11">
    <source>
        <dbReference type="ARBA" id="ARBA00023316"/>
    </source>
</evidence>
<dbReference type="RefSeq" id="WP_091725975.1">
    <property type="nucleotide sequence ID" value="NZ_FNQE01000001.1"/>
</dbReference>
<proteinExistence type="inferred from homology"/>
<name>A0A1H3KAM2_9FIRM</name>
<dbReference type="PANTHER" id="PTHR21581:SF6">
    <property type="entry name" value="TRAFFICKING PROTEIN PARTICLE COMPLEX SUBUNIT 12"/>
    <property type="match status" value="1"/>
</dbReference>
<keyword evidence="18" id="KW-1185">Reference proteome</keyword>
<evidence type="ECO:0000256" key="2">
    <source>
        <dbReference type="ARBA" id="ARBA00004752"/>
    </source>
</evidence>
<dbReference type="GO" id="GO:0008360">
    <property type="term" value="P:regulation of cell shape"/>
    <property type="evidence" value="ECO:0007669"/>
    <property type="project" value="UniProtKB-KW"/>
</dbReference>
<keyword evidence="8" id="KW-0378">Hydrolase</keyword>
<accession>A0A1H3KAM2</accession>
<feature type="active site" evidence="13">
    <location>
        <position position="124"/>
    </location>
</feature>
<evidence type="ECO:0000256" key="10">
    <source>
        <dbReference type="ARBA" id="ARBA00022984"/>
    </source>
</evidence>
<dbReference type="InterPro" id="IPR012907">
    <property type="entry name" value="Peptidase_S11_C"/>
</dbReference>
<evidence type="ECO:0000256" key="13">
    <source>
        <dbReference type="PIRSR" id="PIRSR618044-1"/>
    </source>
</evidence>
<dbReference type="Gene3D" id="3.40.710.10">
    <property type="entry name" value="DD-peptidase/beta-lactamase superfamily"/>
    <property type="match status" value="1"/>
</dbReference>
<comment type="pathway">
    <text evidence="2">Cell wall biogenesis; peptidoglycan biosynthesis.</text>
</comment>
<dbReference type="AlphaFoldDB" id="A0A1H3KAM2"/>
<keyword evidence="6" id="KW-0645">Protease</keyword>
<dbReference type="Proteomes" id="UP000198625">
    <property type="component" value="Unassembled WGS sequence"/>
</dbReference>
<dbReference type="InterPro" id="IPR015956">
    <property type="entry name" value="Peniciliin-bd_prot_C_sf"/>
</dbReference>
<dbReference type="SMART" id="SM00936">
    <property type="entry name" value="PBP5_C"/>
    <property type="match status" value="1"/>
</dbReference>
<dbReference type="PRINTS" id="PR00725">
    <property type="entry name" value="DADACBPTASE1"/>
</dbReference>
<dbReference type="GO" id="GO:0009252">
    <property type="term" value="P:peptidoglycan biosynthetic process"/>
    <property type="evidence" value="ECO:0007669"/>
    <property type="project" value="UniProtKB-UniPathway"/>
</dbReference>
<dbReference type="EC" id="3.4.16.4" evidence="4"/>
<evidence type="ECO:0000256" key="15">
    <source>
        <dbReference type="RuleBase" id="RU004016"/>
    </source>
</evidence>
<dbReference type="InterPro" id="IPR037167">
    <property type="entry name" value="Peptidase_S11_C_sf"/>
</dbReference>
<protein>
    <recommendedName>
        <fullName evidence="4">serine-type D-Ala-D-Ala carboxypeptidase</fullName>
        <ecNumber evidence="4">3.4.16.4</ecNumber>
    </recommendedName>
</protein>
<evidence type="ECO:0000313" key="17">
    <source>
        <dbReference type="EMBL" id="SDY49252.1"/>
    </source>
</evidence>
<feature type="active site" description="Acyl-ester intermediate" evidence="13">
    <location>
        <position position="64"/>
    </location>
</feature>
<dbReference type="InterPro" id="IPR001967">
    <property type="entry name" value="Peptidase_S11_N"/>
</dbReference>
<dbReference type="InterPro" id="IPR018044">
    <property type="entry name" value="Peptidase_S11"/>
</dbReference>
<evidence type="ECO:0000256" key="7">
    <source>
        <dbReference type="ARBA" id="ARBA00022729"/>
    </source>
</evidence>
<reference evidence="17 18" key="1">
    <citation type="submission" date="2016-10" db="EMBL/GenBank/DDBJ databases">
        <authorList>
            <person name="de Groot N.N."/>
        </authorList>
    </citation>
    <scope>NUCLEOTIDE SEQUENCE [LARGE SCALE GENOMIC DNA]</scope>
    <source>
        <strain evidence="17 18">DSM 21650</strain>
    </source>
</reference>
<comment type="catalytic activity">
    <reaction evidence="12">
        <text>Preferential cleavage: (Ac)2-L-Lys-D-Ala-|-D-Ala. Also transpeptidation of peptidyl-alanyl moieties that are N-acyl substituents of D-alanine.</text>
        <dbReference type="EC" id="3.4.16.4"/>
    </reaction>
</comment>